<comment type="caution">
    <text evidence="5">The sequence shown here is derived from an EMBL/GenBank/DDBJ whole genome shotgun (WGS) entry which is preliminary data.</text>
</comment>
<evidence type="ECO:0000256" key="2">
    <source>
        <dbReference type="ARBA" id="ARBA00022857"/>
    </source>
</evidence>
<dbReference type="Proteomes" id="UP000256977">
    <property type="component" value="Unassembled WGS sequence"/>
</dbReference>
<dbReference type="Pfam" id="PF13561">
    <property type="entry name" value="adh_short_C2"/>
    <property type="match status" value="1"/>
</dbReference>
<sequence>MGKLTGKTALVTGASRGIGRSIALRLALEGAVVAVHYGNRQSDAEEVVREIERIGGTAFAIGADLRTLDGIQNLYAALDEALDKLAGDNRFDILVNNAGIGQILTLEEATESSFDEVMTVNVKAPVFVTQQALPRLRDGGRIINLSSFVTRAASPSVFAYSITKGAIDTFTRVLAKQLGSRNITVNAIQPGIINTEMNAGTLQDPNGQQFAAGLSVFRRWGEPEDVADIAAFLASSDSRWVTGEFIDASGGSHL</sequence>
<reference evidence="5 6" key="1">
    <citation type="submission" date="2018-07" db="EMBL/GenBank/DDBJ databases">
        <title>Genomic Encyclopedia of Type Strains, Phase III (KMG-III): the genomes of soil and plant-associated and newly described type strains.</title>
        <authorList>
            <person name="Whitman W."/>
        </authorList>
    </citation>
    <scope>NUCLEOTIDE SEQUENCE [LARGE SCALE GENOMIC DNA]</scope>
    <source>
        <strain evidence="5 6">CECT 7287</strain>
    </source>
</reference>
<dbReference type="SMART" id="SM00822">
    <property type="entry name" value="PKS_KR"/>
    <property type="match status" value="1"/>
</dbReference>
<dbReference type="OrthoDB" id="9803333at2"/>
<dbReference type="RefSeq" id="WP_116062387.1">
    <property type="nucleotide sequence ID" value="NZ_QRDZ01000016.1"/>
</dbReference>
<evidence type="ECO:0000256" key="1">
    <source>
        <dbReference type="ARBA" id="ARBA00006484"/>
    </source>
</evidence>
<dbReference type="GO" id="GO:0016491">
    <property type="term" value="F:oxidoreductase activity"/>
    <property type="evidence" value="ECO:0007669"/>
    <property type="project" value="UniProtKB-KW"/>
</dbReference>
<dbReference type="EMBL" id="QRDZ01000016">
    <property type="protein sequence ID" value="RED75282.1"/>
    <property type="molecule type" value="Genomic_DNA"/>
</dbReference>
<gene>
    <name evidence="5" type="ORF">DFP98_11684</name>
</gene>
<organism evidence="5 6">
    <name type="scientific">Cohnella phaseoli</name>
    <dbReference type="NCBI Taxonomy" id="456490"/>
    <lineage>
        <taxon>Bacteria</taxon>
        <taxon>Bacillati</taxon>
        <taxon>Bacillota</taxon>
        <taxon>Bacilli</taxon>
        <taxon>Bacillales</taxon>
        <taxon>Paenibacillaceae</taxon>
        <taxon>Cohnella</taxon>
    </lineage>
</organism>
<dbReference type="AlphaFoldDB" id="A0A3D9JMH7"/>
<proteinExistence type="inferred from homology"/>
<evidence type="ECO:0000313" key="5">
    <source>
        <dbReference type="EMBL" id="RED75282.1"/>
    </source>
</evidence>
<evidence type="ECO:0000313" key="6">
    <source>
        <dbReference type="Proteomes" id="UP000256977"/>
    </source>
</evidence>
<keyword evidence="2" id="KW-0521">NADP</keyword>
<dbReference type="PANTHER" id="PTHR43639">
    <property type="entry name" value="OXIDOREDUCTASE, SHORT-CHAIN DEHYDROGENASE/REDUCTASE FAMILY (AFU_ORTHOLOGUE AFUA_5G02870)"/>
    <property type="match status" value="1"/>
</dbReference>
<name>A0A3D9JMH7_9BACL</name>
<dbReference type="Gene3D" id="3.40.50.720">
    <property type="entry name" value="NAD(P)-binding Rossmann-like Domain"/>
    <property type="match status" value="1"/>
</dbReference>
<dbReference type="PROSITE" id="PS00061">
    <property type="entry name" value="ADH_SHORT"/>
    <property type="match status" value="1"/>
</dbReference>
<dbReference type="InterPro" id="IPR002347">
    <property type="entry name" value="SDR_fam"/>
</dbReference>
<dbReference type="InterPro" id="IPR036291">
    <property type="entry name" value="NAD(P)-bd_dom_sf"/>
</dbReference>
<dbReference type="PRINTS" id="PR00080">
    <property type="entry name" value="SDRFAMILY"/>
</dbReference>
<dbReference type="InterPro" id="IPR020904">
    <property type="entry name" value="Sc_DH/Rdtase_CS"/>
</dbReference>
<keyword evidence="3" id="KW-0560">Oxidoreductase</keyword>
<dbReference type="SUPFAM" id="SSF51735">
    <property type="entry name" value="NAD(P)-binding Rossmann-fold domains"/>
    <property type="match status" value="1"/>
</dbReference>
<feature type="domain" description="Ketoreductase" evidence="4">
    <location>
        <begin position="7"/>
        <end position="191"/>
    </location>
</feature>
<keyword evidence="6" id="KW-1185">Reference proteome</keyword>
<comment type="similarity">
    <text evidence="1">Belongs to the short-chain dehydrogenases/reductases (SDR) family.</text>
</comment>
<evidence type="ECO:0000259" key="4">
    <source>
        <dbReference type="SMART" id="SM00822"/>
    </source>
</evidence>
<dbReference type="FunFam" id="3.40.50.720:FF:000374">
    <property type="entry name" value="3-oxoacyl-(Acyl-carrier-protein) reductase"/>
    <property type="match status" value="1"/>
</dbReference>
<accession>A0A3D9JMH7</accession>
<protein>
    <submittedName>
        <fullName evidence="5">NAD(P)-dependent dehydrogenase (Short-subunit alcohol dehydrogenase family)</fullName>
    </submittedName>
</protein>
<dbReference type="InterPro" id="IPR057326">
    <property type="entry name" value="KR_dom"/>
</dbReference>
<dbReference type="PANTHER" id="PTHR43639:SF1">
    <property type="entry name" value="SHORT-CHAIN DEHYDROGENASE_REDUCTASE FAMILY PROTEIN"/>
    <property type="match status" value="1"/>
</dbReference>
<evidence type="ECO:0000256" key="3">
    <source>
        <dbReference type="ARBA" id="ARBA00023002"/>
    </source>
</evidence>
<dbReference type="PRINTS" id="PR00081">
    <property type="entry name" value="GDHRDH"/>
</dbReference>